<dbReference type="GO" id="GO:0016787">
    <property type="term" value="F:hydrolase activity"/>
    <property type="evidence" value="ECO:0007669"/>
    <property type="project" value="UniProtKB-KW"/>
</dbReference>
<organism evidence="2 3">
    <name type="scientific">Flammeovirga kamogawensis</name>
    <dbReference type="NCBI Taxonomy" id="373891"/>
    <lineage>
        <taxon>Bacteria</taxon>
        <taxon>Pseudomonadati</taxon>
        <taxon>Bacteroidota</taxon>
        <taxon>Cytophagia</taxon>
        <taxon>Cytophagales</taxon>
        <taxon>Flammeovirgaceae</taxon>
        <taxon>Flammeovirga</taxon>
    </lineage>
</organism>
<feature type="transmembrane region" description="Helical" evidence="1">
    <location>
        <begin position="70"/>
        <end position="91"/>
    </location>
</feature>
<protein>
    <submittedName>
        <fullName evidence="2">Metal-dependent hydrolase</fullName>
    </submittedName>
</protein>
<keyword evidence="1" id="KW-0472">Membrane</keyword>
<keyword evidence="2" id="KW-0378">Hydrolase</keyword>
<sequence>MLAINHLCGGLTFTATFCSFQDINIFEKPEYLALTVFGALAPDIDNTKSLIGKLFYPIAKKIQEHWGHRTVTHSILACIVFTMFFGTVQALTGAEHLTTIAFFSYLSHLIFDMCTKSGLPFFYPLNRYRCVLPANPNLRLRTGDVKQEAIVFFCFVFLNLLSMDLVANGFWSTYNKAFLTFSHIRRELIHNPKPLELTLQNKTTGAIKKAFVVEAKEEKAVLLDSIHFFEASAEGYTILDFTHINTKKEEKIIFERISIDSIGQLLKGNILEVQIFGDKEFVYHNHSVLI</sequence>
<dbReference type="PANTHER" id="PTHR35531:SF1">
    <property type="entry name" value="INNER MEMBRANE PROTEIN YBCI-RELATED"/>
    <property type="match status" value="1"/>
</dbReference>
<keyword evidence="1" id="KW-0812">Transmembrane</keyword>
<keyword evidence="2" id="KW-0614">Plasmid</keyword>
<dbReference type="EMBL" id="CP076131">
    <property type="protein sequence ID" value="QWG10792.1"/>
    <property type="molecule type" value="Genomic_DNA"/>
</dbReference>
<dbReference type="RefSeq" id="WP_144077377.1">
    <property type="nucleotide sequence ID" value="NZ_CP076131.1"/>
</dbReference>
<evidence type="ECO:0000313" key="2">
    <source>
        <dbReference type="EMBL" id="QWG10792.1"/>
    </source>
</evidence>
<gene>
    <name evidence="2" type="ORF">KM029_26665</name>
</gene>
<evidence type="ECO:0000256" key="1">
    <source>
        <dbReference type="SAM" id="Phobius"/>
    </source>
</evidence>
<feature type="transmembrane region" description="Helical" evidence="1">
    <location>
        <begin position="149"/>
        <end position="171"/>
    </location>
</feature>
<geneLocation type="plasmid" evidence="2 3">
    <name>p2</name>
</geneLocation>
<keyword evidence="3" id="KW-1185">Reference proteome</keyword>
<evidence type="ECO:0000313" key="3">
    <source>
        <dbReference type="Proteomes" id="UP000682802"/>
    </source>
</evidence>
<dbReference type="Proteomes" id="UP000682802">
    <property type="component" value="Plasmid p2"/>
</dbReference>
<accession>A0ABX8H624</accession>
<dbReference type="PANTHER" id="PTHR35531">
    <property type="entry name" value="INNER MEMBRANE PROTEIN YBCI-RELATED"/>
    <property type="match status" value="1"/>
</dbReference>
<dbReference type="InterPro" id="IPR007404">
    <property type="entry name" value="YdjM-like"/>
</dbReference>
<name>A0ABX8H624_9BACT</name>
<reference evidence="2 3" key="1">
    <citation type="submission" date="2021-05" db="EMBL/GenBank/DDBJ databases">
        <title>Comparative genomic studies on the polysaccharide-degrading batcterial strains of the Flammeovirga genus.</title>
        <authorList>
            <person name="Zewei F."/>
            <person name="Zheng Z."/>
            <person name="Yu L."/>
            <person name="Ruyue G."/>
            <person name="Yanhong M."/>
            <person name="Yuanyuan C."/>
            <person name="Jingyan G."/>
            <person name="Wenjun H."/>
        </authorList>
    </citation>
    <scope>NUCLEOTIDE SEQUENCE [LARGE SCALE GENOMIC DNA]</scope>
    <source>
        <strain evidence="2 3">YS10</strain>
        <plasmid evidence="2 3">p2</plasmid>
    </source>
</reference>
<keyword evidence="1" id="KW-1133">Transmembrane helix</keyword>
<proteinExistence type="predicted"/>
<dbReference type="Pfam" id="PF04307">
    <property type="entry name" value="YdjM"/>
    <property type="match status" value="1"/>
</dbReference>